<dbReference type="EMBL" id="JAFLCK010000012">
    <property type="protein sequence ID" value="MBN8660692.1"/>
    <property type="molecule type" value="Genomic_DNA"/>
</dbReference>
<dbReference type="InterPro" id="IPR032774">
    <property type="entry name" value="WG_beta_rep"/>
</dbReference>
<dbReference type="PANTHER" id="PTHR37841">
    <property type="entry name" value="GLR2918 PROTEIN"/>
    <property type="match status" value="1"/>
</dbReference>
<evidence type="ECO:0000313" key="1">
    <source>
        <dbReference type="EMBL" id="MBN8660692.1"/>
    </source>
</evidence>
<comment type="caution">
    <text evidence="1">The sequence shown here is derived from an EMBL/GenBank/DDBJ whole genome shotgun (WGS) entry which is preliminary data.</text>
</comment>
<protein>
    <submittedName>
        <fullName evidence="1">WG repeat-containing protein</fullName>
    </submittedName>
</protein>
<gene>
    <name evidence="1" type="ORF">J0M35_10035</name>
</gene>
<dbReference type="Pfam" id="PF14903">
    <property type="entry name" value="WG_beta_rep"/>
    <property type="match status" value="5"/>
</dbReference>
<name>A0A8J7PMI9_9BACT</name>
<sequence>MSLLEERIGFIDSNFLEKLPSERDEQHFRIEILRGFSDGVAWGTRSDGQFVLLDHNGITKSFTGIKAERVSDFSEGVAAVGINSITEDGAVVKLGFVDKDLNWRIPPRFTDCKNFAEGVAAVKIDDAWGFIDRNGKVVIGPRFQSASIFSEGLCEVSISTDKGIKSGFIDHSGNFEIAPKFERLYAHLEKKANLENGELVSDGLEVTMYGRPLIEYLPAFSVFKSGIAPVSVRGRIGFIDHSGKFVIEPKYVYASSFSEGLAIVSNDAKQKFGFIDNKGKVAIPEKFRFVLPFKSGLACGIVGSQITSKFSYFNRDGVKQGAFSSYCSGSFSEGLAPFGLGTLNPPGWNRKEPMSFSM</sequence>
<dbReference type="AlphaFoldDB" id="A0A8J7PMI9"/>
<dbReference type="Proteomes" id="UP000664277">
    <property type="component" value="Unassembled WGS sequence"/>
</dbReference>
<reference evidence="1" key="1">
    <citation type="submission" date="2021-02" db="EMBL/GenBank/DDBJ databases">
        <title>Genome-Resolved Metagenomics of a Microbial Community Performing Photosynthetic Biological Nutrient Removal.</title>
        <authorList>
            <person name="Mcdaniel E.A."/>
        </authorList>
    </citation>
    <scope>NUCLEOTIDE SEQUENCE</scope>
    <source>
        <strain evidence="1">UWPOB_OBS1</strain>
    </source>
</reference>
<proteinExistence type="predicted"/>
<organism evidence="1 2">
    <name type="scientific">Candidatus Obscuribacter phosphatis</name>
    <dbReference type="NCBI Taxonomy" id="1906157"/>
    <lineage>
        <taxon>Bacteria</taxon>
        <taxon>Bacillati</taxon>
        <taxon>Candidatus Melainabacteria</taxon>
        <taxon>Candidatus Obscuribacterales</taxon>
        <taxon>Candidatus Obscuribacteraceae</taxon>
        <taxon>Candidatus Obscuribacter</taxon>
    </lineage>
</organism>
<dbReference type="PANTHER" id="PTHR37841:SF1">
    <property type="entry name" value="DUF3298 DOMAIN-CONTAINING PROTEIN"/>
    <property type="match status" value="1"/>
</dbReference>
<accession>A0A8J7PMI9</accession>
<evidence type="ECO:0000313" key="2">
    <source>
        <dbReference type="Proteomes" id="UP000664277"/>
    </source>
</evidence>
<dbReference type="SUPFAM" id="SSF69360">
    <property type="entry name" value="Cell wall binding repeat"/>
    <property type="match status" value="1"/>
</dbReference>